<reference evidence="5 6" key="1">
    <citation type="journal article" date="2018" name="Nat. Genet.">
        <title>The Rosa genome provides new insights in the design of modern roses.</title>
        <authorList>
            <person name="Bendahmane M."/>
        </authorList>
    </citation>
    <scope>NUCLEOTIDE SEQUENCE [LARGE SCALE GENOMIC DNA]</scope>
    <source>
        <strain evidence="6">cv. Old Blush</strain>
    </source>
</reference>
<organism evidence="5 6">
    <name type="scientific">Rosa chinensis</name>
    <name type="common">China rose</name>
    <dbReference type="NCBI Taxonomy" id="74649"/>
    <lineage>
        <taxon>Eukaryota</taxon>
        <taxon>Viridiplantae</taxon>
        <taxon>Streptophyta</taxon>
        <taxon>Embryophyta</taxon>
        <taxon>Tracheophyta</taxon>
        <taxon>Spermatophyta</taxon>
        <taxon>Magnoliopsida</taxon>
        <taxon>eudicotyledons</taxon>
        <taxon>Gunneridae</taxon>
        <taxon>Pentapetalae</taxon>
        <taxon>rosids</taxon>
        <taxon>fabids</taxon>
        <taxon>Rosales</taxon>
        <taxon>Rosaceae</taxon>
        <taxon>Rosoideae</taxon>
        <taxon>Rosoideae incertae sedis</taxon>
        <taxon>Rosa</taxon>
    </lineage>
</organism>
<dbReference type="PANTHER" id="PTHR31234:SF68">
    <property type="entry name" value="EXPRESSED PROTEIN"/>
    <property type="match status" value="1"/>
</dbReference>
<dbReference type="STRING" id="74649.A0A2P6RR02"/>
<evidence type="ECO:0008006" key="7">
    <source>
        <dbReference type="Google" id="ProtNLM"/>
    </source>
</evidence>
<dbReference type="GO" id="GO:0005886">
    <property type="term" value="C:plasma membrane"/>
    <property type="evidence" value="ECO:0007669"/>
    <property type="project" value="TreeGrafter"/>
</dbReference>
<dbReference type="Proteomes" id="UP000238479">
    <property type="component" value="Chromosome 2"/>
</dbReference>
<comment type="caution">
    <text evidence="5">The sequence shown here is derived from an EMBL/GenBank/DDBJ whole genome shotgun (WGS) entry which is preliminary data.</text>
</comment>
<evidence type="ECO:0000313" key="6">
    <source>
        <dbReference type="Proteomes" id="UP000238479"/>
    </source>
</evidence>
<evidence type="ECO:0000256" key="2">
    <source>
        <dbReference type="ARBA" id="ARBA00023136"/>
    </source>
</evidence>
<dbReference type="OMA" id="STWHRPT"/>
<dbReference type="InterPro" id="IPR044839">
    <property type="entry name" value="NDR1-like"/>
</dbReference>
<evidence type="ECO:0000256" key="1">
    <source>
        <dbReference type="ARBA" id="ARBA00004370"/>
    </source>
</evidence>
<keyword evidence="4" id="KW-1133">Transmembrane helix</keyword>
<dbReference type="EMBL" id="PDCK01000040">
    <property type="protein sequence ID" value="PRQ48821.1"/>
    <property type="molecule type" value="Genomic_DNA"/>
</dbReference>
<evidence type="ECO:0000256" key="3">
    <source>
        <dbReference type="SAM" id="MobiDB-lite"/>
    </source>
</evidence>
<protein>
    <recommendedName>
        <fullName evidence="7">Late embryogenesis abundant protein, LEA-14</fullName>
    </recommendedName>
</protein>
<dbReference type="Gramene" id="PRQ48821">
    <property type="protein sequence ID" value="PRQ48821"/>
    <property type="gene ID" value="RchiOBHm_Chr2g0115011"/>
</dbReference>
<name>A0A2P6RR02_ROSCH</name>
<dbReference type="PANTHER" id="PTHR31234">
    <property type="entry name" value="LATE EMBRYOGENESIS ABUNDANT (LEA) HYDROXYPROLINE-RICH GLYCOPROTEIN FAMILY"/>
    <property type="match status" value="1"/>
</dbReference>
<dbReference type="AlphaFoldDB" id="A0A2P6RR02"/>
<keyword evidence="2 4" id="KW-0472">Membrane</keyword>
<feature type="transmembrane region" description="Helical" evidence="4">
    <location>
        <begin position="77"/>
        <end position="100"/>
    </location>
</feature>
<sequence>MEERGPPATGADDINEDPAPTSETQLVPYGPIPSPNETYVIHFPKDQIYRVPPPENAILVDKHRPVTKKKSRKSCCWALLVVLLVLFLIFGIALLTWYLVLSHKDPTFSISQVQVKQSNSSDSSKDSDLGYDITLKAVNPNDKMSIRFENGGGTSLLYRQKDIAKGKFPSDQLDDDESDTVKLVLNGTSAELPSEVQESIEETRSKKTTPLSLSLKISDLPVHIKYGFFKSWDEKAVVECKFKVDTLGSATKVLEQNCDTTLK</sequence>
<dbReference type="OrthoDB" id="996955at2759"/>
<keyword evidence="6" id="KW-1185">Reference proteome</keyword>
<feature type="region of interest" description="Disordered" evidence="3">
    <location>
        <begin position="1"/>
        <end position="32"/>
    </location>
</feature>
<evidence type="ECO:0000256" key="4">
    <source>
        <dbReference type="SAM" id="Phobius"/>
    </source>
</evidence>
<accession>A0A2P6RR02</accession>
<gene>
    <name evidence="5" type="ORF">RchiOBHm_Chr2g0115011</name>
</gene>
<comment type="subcellular location">
    <subcellularLocation>
        <location evidence="1">Membrane</location>
    </subcellularLocation>
</comment>
<evidence type="ECO:0000313" key="5">
    <source>
        <dbReference type="EMBL" id="PRQ48821.1"/>
    </source>
</evidence>
<dbReference type="GO" id="GO:0098542">
    <property type="term" value="P:defense response to other organism"/>
    <property type="evidence" value="ECO:0007669"/>
    <property type="project" value="InterPro"/>
</dbReference>
<keyword evidence="4" id="KW-0812">Transmembrane</keyword>
<proteinExistence type="predicted"/>